<feature type="compositionally biased region" description="Polar residues" evidence="2">
    <location>
        <begin position="138"/>
        <end position="164"/>
    </location>
</feature>
<feature type="compositionally biased region" description="Polar residues" evidence="2">
    <location>
        <begin position="1022"/>
        <end position="1043"/>
    </location>
</feature>
<proteinExistence type="predicted"/>
<feature type="compositionally biased region" description="Basic and acidic residues" evidence="2">
    <location>
        <begin position="885"/>
        <end position="895"/>
    </location>
</feature>
<dbReference type="STRING" id="41427.A0A182JE30"/>
<feature type="region of interest" description="Disordered" evidence="2">
    <location>
        <begin position="653"/>
        <end position="953"/>
    </location>
</feature>
<feature type="compositionally biased region" description="Low complexity" evidence="2">
    <location>
        <begin position="1581"/>
        <end position="1597"/>
    </location>
</feature>
<feature type="compositionally biased region" description="Basic and acidic residues" evidence="2">
    <location>
        <begin position="768"/>
        <end position="794"/>
    </location>
</feature>
<evidence type="ECO:0000313" key="3">
    <source>
        <dbReference type="EnsemblMetazoa" id="AATE016354-PA.1"/>
    </source>
</evidence>
<feature type="region of interest" description="Disordered" evidence="2">
    <location>
        <begin position="1008"/>
        <end position="1060"/>
    </location>
</feature>
<protein>
    <submittedName>
        <fullName evidence="3">Uncharacterized protein</fullName>
    </submittedName>
</protein>
<feature type="compositionally biased region" description="Polar residues" evidence="2">
    <location>
        <begin position="1224"/>
        <end position="1235"/>
    </location>
</feature>
<organism evidence="3">
    <name type="scientific">Anopheles atroparvus</name>
    <name type="common">European mosquito</name>
    <dbReference type="NCBI Taxonomy" id="41427"/>
    <lineage>
        <taxon>Eukaryota</taxon>
        <taxon>Metazoa</taxon>
        <taxon>Ecdysozoa</taxon>
        <taxon>Arthropoda</taxon>
        <taxon>Hexapoda</taxon>
        <taxon>Insecta</taxon>
        <taxon>Pterygota</taxon>
        <taxon>Neoptera</taxon>
        <taxon>Endopterygota</taxon>
        <taxon>Diptera</taxon>
        <taxon>Nematocera</taxon>
        <taxon>Culicoidea</taxon>
        <taxon>Culicidae</taxon>
        <taxon>Anophelinae</taxon>
        <taxon>Anopheles</taxon>
    </lineage>
</organism>
<feature type="region of interest" description="Disordered" evidence="2">
    <location>
        <begin position="1493"/>
        <end position="1518"/>
    </location>
</feature>
<feature type="compositionally biased region" description="Polar residues" evidence="2">
    <location>
        <begin position="597"/>
        <end position="609"/>
    </location>
</feature>
<name>A0A182JE30_ANOAO</name>
<evidence type="ECO:0000256" key="2">
    <source>
        <dbReference type="SAM" id="MobiDB-lite"/>
    </source>
</evidence>
<sequence length="1852" mass="197791">MPLYSELYHNYVGNTPIIPTPMVSIGSSTYSPPTYVGVSRAFPNPLGATGRTAPSFSRGYVPKLTPITETPLTSTRIAALGRVSSPKFIGGHHGTHGPHCSPTYQKARRTINTADIDVSASKYAGATRSLAAYRHTTLDSPTAGSPNASPVASIASPVNPSINAAASGEPERPREPLPLSTRDQELSERNEQRRARSTINRNRTVVRLNTIRARSRSRGSRGSTGEGRERGSGTGGSAGGLGGASGEPTFDEEMLLLEPPAVRSGGAGTTSSWRDNFRDELYLRPRVRTEPSKSPGELLLEKHLIRDGDGCGPPDVAALALHSPVLKRRGTVRRKSAAKIPSFHEICADISSDRLDDDLNAGELRRRASQLIEDELLQFQEELKKAAQVAAEGENGGGPLTSTPETLEERLKEALEQQIAQDSGVEVAEKRKLKKIKRTKTKPLPRLDADPEPEHEAFPALVVVRNAPAATLPPKIVAEVESIEECAVFKLPKKKKKTTAEEKASDEEGNAGSVKTAGVVEAPAKKVKKAESVVQRTAEPLQPVQLAVIEQPPEQRGVLANGLGLSGSKQASTVAGECGPDGSRLKTGVVVAGPCDASSQTGAGELSSSKQGPGKDQPPKPTAKAGIKTYIRKKTVENLPEVCAEPLQLPLPELQPKVGAAGEGTTGELAKGESKPKVVKPGGLEFESKPAQPVKKDALSVTLPVAPKESTVSLLKPEVSSKSQTGDRDDKSVVKPGEPKSPKEIQPAFEKPVAVKPLQQQSIVPVEVPKRVTDTPKKVTETVKKDTDTAKKTTEPNPVILQKDPENVLSPVKKEKAMKESIDLETKPTTTTKDRQDSPKGFKNTPNQCEESVPKPALETVEATDKPKEVTDASKHITESVLAPVKKEKEKKEFVDLTSKQTAPIKDRQESPKGLKDTPGSEESVPKTTIKPVEQKLQKPSTKPDGALGVPVGPLGAPKLGLLGKPMLRKKPAELKSAPEEQDFWSAIGTRETVSFARRKQNIERITQTIGQCSEQEEQPSPVASPTIQKKTNFQELSAAQSPPGSPGLAPSKPFQPGAPVAIAASKGAVVQPPVADPVSVLTKEPSKDSLQIKTLPKEEPTVTAKQLGQSSPQPPLATKADSTQASDITVAPKQLGSIAPQPTPATKVASTPSSDITVPSNKLKDPPTMINIGAESSESSTEYDLTKKPDQSRAEITTKLVGEKEKSNAIKGADVVQKLQPTALKQEQKASTEAVTKVAGIRKPPGVDTKSSELDTAPKSPEALGPIPSVIQRKGLLAKEPEGAKKVTPLPTGSVVELLSSSKANAGKASLQDKLSLPVLQPSTGALLDTKKLSPKELIKAVAPNIAAAAEKKLAEEKCKQASSPTTTTARTAELAGASTILTTKTTTPTAESTETLTSTADPAVVKKAAEVPTVKKVIVKKVIKVVKTKADPLAAKVKQQEQEAQEQEQRRIAQQQHQQNLERMQTKLNQITLNMGVKGIAVEVKECQKYDWSSEEDDMANDKPEKKKPFDPTKRVKLNFDQMRKCYSKEEKSPIVLVARPRPLWKVKRHGHRHNRKADLTSSSSSGSSGGSGSEDESTSASTTTDQTSSETASTMDGATSDINTDSSVNSSTGGSKGKSGGGRGRTGATGKGGSGKSASDPFGDIYDTPMVIPLHAEPRCSSSSRKSGSTKDENNNTAALVDALVDDEDERARSIGAGHEVRSASTSSHDSGFYGGGTAPISPKKALEFDSAWLIHTNLRAIKDPNRLRSATRGNLQLHPLQCAKSDRLNVHQSPIDSSFTFPCSTAKNNLRFRRLRLPPNSLAIHRSSFTATESDYEWWRWRVLRSIDRSIELLSLLYTAANANQPPN</sequence>
<feature type="region of interest" description="Disordered" evidence="2">
    <location>
        <begin position="1224"/>
        <end position="1270"/>
    </location>
</feature>
<dbReference type="EnsemblMetazoa" id="AATE016354-RA">
    <property type="protein sequence ID" value="AATE016354-PA.1"/>
    <property type="gene ID" value="AATE016354"/>
</dbReference>
<feature type="compositionally biased region" description="Polar residues" evidence="2">
    <location>
        <begin position="1175"/>
        <end position="1184"/>
    </location>
</feature>
<evidence type="ECO:0000256" key="1">
    <source>
        <dbReference type="SAM" id="Coils"/>
    </source>
</evidence>
<feature type="compositionally biased region" description="Basic and acidic residues" evidence="2">
    <location>
        <begin position="182"/>
        <end position="194"/>
    </location>
</feature>
<feature type="compositionally biased region" description="Basic and acidic residues" evidence="2">
    <location>
        <begin position="1502"/>
        <end position="1516"/>
    </location>
</feature>
<feature type="region of interest" description="Disordered" evidence="2">
    <location>
        <begin position="1080"/>
        <end position="1195"/>
    </location>
</feature>
<feature type="compositionally biased region" description="Basic and acidic residues" evidence="2">
    <location>
        <begin position="905"/>
        <end position="916"/>
    </location>
</feature>
<feature type="compositionally biased region" description="Basic residues" evidence="2">
    <location>
        <begin position="1549"/>
        <end position="1558"/>
    </location>
</feature>
<feature type="compositionally biased region" description="Basic and acidic residues" evidence="2">
    <location>
        <begin position="812"/>
        <end position="840"/>
    </location>
</feature>
<feature type="compositionally biased region" description="Basic and acidic residues" evidence="2">
    <location>
        <begin position="725"/>
        <end position="743"/>
    </location>
</feature>
<feature type="region of interest" description="Disordered" evidence="2">
    <location>
        <begin position="494"/>
        <end position="516"/>
    </location>
</feature>
<feature type="region of interest" description="Disordered" evidence="2">
    <location>
        <begin position="1549"/>
        <end position="1680"/>
    </location>
</feature>
<feature type="compositionally biased region" description="Polar residues" evidence="2">
    <location>
        <begin position="1599"/>
        <end position="1612"/>
    </location>
</feature>
<dbReference type="EMBL" id="AXCP01007099">
    <property type="status" value="NOT_ANNOTATED_CDS"/>
    <property type="molecule type" value="Genomic_DNA"/>
</dbReference>
<keyword evidence="1" id="KW-0175">Coiled coil</keyword>
<feature type="compositionally biased region" description="Low complexity" evidence="2">
    <location>
        <begin position="944"/>
        <end position="953"/>
    </location>
</feature>
<feature type="compositionally biased region" description="Basic and acidic residues" evidence="2">
    <location>
        <begin position="863"/>
        <end position="878"/>
    </location>
</feature>
<feature type="compositionally biased region" description="Gly residues" evidence="2">
    <location>
        <begin position="232"/>
        <end position="245"/>
    </location>
</feature>
<feature type="region of interest" description="Disordered" evidence="2">
    <location>
        <begin position="138"/>
        <end position="248"/>
    </location>
</feature>
<feature type="compositionally biased region" description="Gly residues" evidence="2">
    <location>
        <begin position="1617"/>
        <end position="1638"/>
    </location>
</feature>
<feature type="region of interest" description="Disordered" evidence="2">
    <location>
        <begin position="593"/>
        <end position="626"/>
    </location>
</feature>
<dbReference type="VEuPathDB" id="VectorBase:AATE016354"/>
<feature type="compositionally biased region" description="Polar residues" evidence="2">
    <location>
        <begin position="1149"/>
        <end position="1161"/>
    </location>
</feature>
<reference evidence="3" key="1">
    <citation type="submission" date="2022-08" db="UniProtKB">
        <authorList>
            <consortium name="EnsemblMetazoa"/>
        </authorList>
    </citation>
    <scope>IDENTIFICATION</scope>
    <source>
        <strain evidence="3">EBRO</strain>
    </source>
</reference>
<feature type="coiled-coil region" evidence="1">
    <location>
        <begin position="1432"/>
        <end position="1476"/>
    </location>
</feature>
<feature type="compositionally biased region" description="Basic and acidic residues" evidence="2">
    <location>
        <begin position="1185"/>
        <end position="1194"/>
    </location>
</feature>
<accession>A0A182JE30</accession>